<proteinExistence type="inferred from homology"/>
<dbReference type="FunFam" id="3.50.50.60:FF:000034">
    <property type="entry name" value="sulfide:quinone oxidoreductase, mitochondrial"/>
    <property type="match status" value="1"/>
</dbReference>
<evidence type="ECO:0000256" key="7">
    <source>
        <dbReference type="ARBA" id="ARBA00023002"/>
    </source>
</evidence>
<gene>
    <name evidence="18" type="ORF">ONB1V03_LOCUS5091</name>
</gene>
<keyword evidence="6" id="KW-0809">Transit peptide</keyword>
<dbReference type="PANTHER" id="PTHR10632">
    <property type="entry name" value="SULFIDE:QUINONE OXIDOREDUCTASE"/>
    <property type="match status" value="1"/>
</dbReference>
<dbReference type="GO" id="GO:0048038">
    <property type="term" value="F:quinone binding"/>
    <property type="evidence" value="ECO:0007669"/>
    <property type="project" value="UniProtKB-KW"/>
</dbReference>
<evidence type="ECO:0000313" key="18">
    <source>
        <dbReference type="EMBL" id="CAD7645210.1"/>
    </source>
</evidence>
<accession>A0A7R9LP98</accession>
<evidence type="ECO:0000256" key="10">
    <source>
        <dbReference type="ARBA" id="ARBA00052810"/>
    </source>
</evidence>
<keyword evidence="8" id="KW-0496">Mitochondrion</keyword>
<comment type="catalytic activity">
    <reaction evidence="11">
        <text>a quinone + hydrogen sulfide + glutathione + H(+) = S-sulfanylglutathione + a quinol</text>
        <dbReference type="Rhea" id="RHEA:55156"/>
        <dbReference type="ChEBI" id="CHEBI:15378"/>
        <dbReference type="ChEBI" id="CHEBI:24646"/>
        <dbReference type="ChEBI" id="CHEBI:29919"/>
        <dbReference type="ChEBI" id="CHEBI:57925"/>
        <dbReference type="ChEBI" id="CHEBI:58905"/>
        <dbReference type="ChEBI" id="CHEBI:132124"/>
        <dbReference type="EC" id="1.8.5.8"/>
    </reaction>
    <physiologicalReaction direction="left-to-right" evidence="11">
        <dbReference type="Rhea" id="RHEA:55157"/>
    </physiologicalReaction>
</comment>
<dbReference type="EMBL" id="CAJPVJ010001951">
    <property type="protein sequence ID" value="CAG2165551.1"/>
    <property type="molecule type" value="Genomic_DNA"/>
</dbReference>
<dbReference type="EMBL" id="OC916776">
    <property type="protein sequence ID" value="CAD7645210.1"/>
    <property type="molecule type" value="Genomic_DNA"/>
</dbReference>
<comment type="catalytic activity">
    <reaction evidence="10">
        <text>ubiquinone-10 + hydrogen sulfide + glutathione + H(+) = S-sulfanylglutathione + ubiquinol-10</text>
        <dbReference type="Rhea" id="RHEA:62608"/>
        <dbReference type="ChEBI" id="CHEBI:15378"/>
        <dbReference type="ChEBI" id="CHEBI:29919"/>
        <dbReference type="ChEBI" id="CHEBI:46245"/>
        <dbReference type="ChEBI" id="CHEBI:57925"/>
        <dbReference type="ChEBI" id="CHEBI:58905"/>
        <dbReference type="ChEBI" id="CHEBI:64183"/>
    </reaction>
    <physiologicalReaction direction="left-to-right" evidence="10">
        <dbReference type="Rhea" id="RHEA:62609"/>
    </physiologicalReaction>
</comment>
<evidence type="ECO:0000256" key="13">
    <source>
        <dbReference type="ARBA" id="ARBA00060891"/>
    </source>
</evidence>
<comment type="subcellular location">
    <subcellularLocation>
        <location evidence="2">Mitochondrion</location>
    </subcellularLocation>
</comment>
<evidence type="ECO:0000256" key="6">
    <source>
        <dbReference type="ARBA" id="ARBA00022946"/>
    </source>
</evidence>
<dbReference type="InterPro" id="IPR015904">
    <property type="entry name" value="Sulphide_quinone_reductase"/>
</dbReference>
<evidence type="ECO:0000259" key="17">
    <source>
        <dbReference type="Pfam" id="PF07992"/>
    </source>
</evidence>
<keyword evidence="7" id="KW-0560">Oxidoreductase</keyword>
<dbReference type="Proteomes" id="UP000728032">
    <property type="component" value="Unassembled WGS sequence"/>
</dbReference>
<evidence type="ECO:0000256" key="12">
    <source>
        <dbReference type="ARBA" id="ARBA00059167"/>
    </source>
</evidence>
<organism evidence="18">
    <name type="scientific">Oppiella nova</name>
    <dbReference type="NCBI Taxonomy" id="334625"/>
    <lineage>
        <taxon>Eukaryota</taxon>
        <taxon>Metazoa</taxon>
        <taxon>Ecdysozoa</taxon>
        <taxon>Arthropoda</taxon>
        <taxon>Chelicerata</taxon>
        <taxon>Arachnida</taxon>
        <taxon>Acari</taxon>
        <taxon>Acariformes</taxon>
        <taxon>Sarcoptiformes</taxon>
        <taxon>Oribatida</taxon>
        <taxon>Brachypylina</taxon>
        <taxon>Oppioidea</taxon>
        <taxon>Oppiidae</taxon>
        <taxon>Oppiella</taxon>
    </lineage>
</organism>
<protein>
    <recommendedName>
        <fullName evidence="15">Sulfide:quinone oxidoreductase, mitochondrial</fullName>
        <ecNumber evidence="14">1.8.5.8</ecNumber>
    </recommendedName>
    <alternativeName>
        <fullName evidence="16">Sulfide quinone oxidoreductase</fullName>
    </alternativeName>
</protein>
<evidence type="ECO:0000256" key="3">
    <source>
        <dbReference type="ARBA" id="ARBA00022630"/>
    </source>
</evidence>
<sequence>MLLSTTRVSVHQLRRYATTAVPKDKDHYHLVVVGGGAGGLSIAAKFTEVLTTLDKGKVVVIEPNEMHYYQPMWTLVGAGIKTVAQSGRPMASVMPRQVKWIRDRCVSIEPDHNRVRLSGANGVLSYDFLVVAVGIHIDWNRVKGLTDALKTPGVCSNYSVETVTKTLPAIEGIKEGNAIFTFPNTAIKCAGAPQKIMYLADAYWRQHGIRDKINITYNTALGVIFGVPKYAKALNKIVDQKNINVNYRHNLVEVVADKKEAVFEDLASNERKRFKYDMLHVTPPMSAPPLVSSLADPQSGGYMSVNKETLQHVKYENIFGIGDCTNAPTSKTAAAVAAQTGVVSRNLLAVMKGKKPYAHYDGYTSCPLVTGNNKCILAEFDYNLEPLETFPIDQSKESRLMYYMKKDLMPNMYWNGLLKGIWNGPQFYRRIMHLGMGK</sequence>
<dbReference type="GO" id="GO:0070224">
    <property type="term" value="F:sulfide:quinone oxidoreductase activity"/>
    <property type="evidence" value="ECO:0007669"/>
    <property type="project" value="TreeGrafter"/>
</dbReference>
<name>A0A7R9LP98_9ACAR</name>
<dbReference type="GO" id="GO:0071949">
    <property type="term" value="F:FAD binding"/>
    <property type="evidence" value="ECO:0007669"/>
    <property type="project" value="TreeGrafter"/>
</dbReference>
<dbReference type="Gene3D" id="3.50.50.60">
    <property type="entry name" value="FAD/NAD(P)-binding domain"/>
    <property type="match status" value="2"/>
</dbReference>
<keyword evidence="3" id="KW-0285">Flavoprotein</keyword>
<evidence type="ECO:0000256" key="16">
    <source>
        <dbReference type="ARBA" id="ARBA00082958"/>
    </source>
</evidence>
<dbReference type="GO" id="GO:0106436">
    <property type="term" value="F:glutathione-dependent sulfide quinone oxidoreductase activity"/>
    <property type="evidence" value="ECO:0007669"/>
    <property type="project" value="UniProtKB-EC"/>
</dbReference>
<feature type="domain" description="FAD/NAD(P)-binding" evidence="17">
    <location>
        <begin position="28"/>
        <end position="145"/>
    </location>
</feature>
<evidence type="ECO:0000256" key="2">
    <source>
        <dbReference type="ARBA" id="ARBA00004173"/>
    </source>
</evidence>
<evidence type="ECO:0000313" key="19">
    <source>
        <dbReference type="Proteomes" id="UP000728032"/>
    </source>
</evidence>
<comment type="similarity">
    <text evidence="13">Belongs to the SQRD family.</text>
</comment>
<keyword evidence="19" id="KW-1185">Reference proteome</keyword>
<evidence type="ECO:0000256" key="14">
    <source>
        <dbReference type="ARBA" id="ARBA00066447"/>
    </source>
</evidence>
<comment type="cofactor">
    <cofactor evidence="1">
        <name>FAD</name>
        <dbReference type="ChEBI" id="CHEBI:57692"/>
    </cofactor>
</comment>
<dbReference type="InterPro" id="IPR036188">
    <property type="entry name" value="FAD/NAD-bd_sf"/>
</dbReference>
<evidence type="ECO:0000256" key="9">
    <source>
        <dbReference type="ARBA" id="ARBA00051038"/>
    </source>
</evidence>
<evidence type="ECO:0000256" key="5">
    <source>
        <dbReference type="ARBA" id="ARBA00022827"/>
    </source>
</evidence>
<dbReference type="PANTHER" id="PTHR10632:SF2">
    <property type="entry name" value="SULFIDE:QUINONE OXIDOREDUCTASE, MITOCHONDRIAL"/>
    <property type="match status" value="1"/>
</dbReference>
<evidence type="ECO:0000256" key="15">
    <source>
        <dbReference type="ARBA" id="ARBA00070160"/>
    </source>
</evidence>
<evidence type="ECO:0000256" key="4">
    <source>
        <dbReference type="ARBA" id="ARBA00022719"/>
    </source>
</evidence>
<dbReference type="InterPro" id="IPR023753">
    <property type="entry name" value="FAD/NAD-binding_dom"/>
</dbReference>
<dbReference type="GO" id="GO:0070221">
    <property type="term" value="P:sulfide oxidation, using sulfide:quinone oxidoreductase"/>
    <property type="evidence" value="ECO:0007669"/>
    <property type="project" value="TreeGrafter"/>
</dbReference>
<reference evidence="18" key="1">
    <citation type="submission" date="2020-11" db="EMBL/GenBank/DDBJ databases">
        <authorList>
            <person name="Tran Van P."/>
        </authorList>
    </citation>
    <scope>NUCLEOTIDE SEQUENCE</scope>
</reference>
<comment type="function">
    <text evidence="12">Catalyzes the oxidation of hydrogen sulfide with the help of a quinone, such as ubiquinone-10, giving rise to thiosulfate and ultimately to sulfane (molecular sulfur) atoms. Requires an additional electron acceptor; can use sulfite, sulfide or cyanide (in vitro). It is believed the in vivo electron acceptor is glutathione.</text>
</comment>
<comment type="catalytic activity">
    <reaction evidence="9">
        <text>ubiquinone-10 + hydrogen sulfide + sulfite + 2 H(+) = ubiquinol-10 + thiosulfate</text>
        <dbReference type="Rhea" id="RHEA:38359"/>
        <dbReference type="ChEBI" id="CHEBI:15378"/>
        <dbReference type="ChEBI" id="CHEBI:17359"/>
        <dbReference type="ChEBI" id="CHEBI:29919"/>
        <dbReference type="ChEBI" id="CHEBI:33542"/>
        <dbReference type="ChEBI" id="CHEBI:46245"/>
        <dbReference type="ChEBI" id="CHEBI:64183"/>
    </reaction>
    <physiologicalReaction direction="left-to-right" evidence="9">
        <dbReference type="Rhea" id="RHEA:38360"/>
    </physiologicalReaction>
</comment>
<dbReference type="EC" id="1.8.5.8" evidence="14"/>
<keyword evidence="4" id="KW-0874">Quinone</keyword>
<evidence type="ECO:0000256" key="11">
    <source>
        <dbReference type="ARBA" id="ARBA00052986"/>
    </source>
</evidence>
<dbReference type="AlphaFoldDB" id="A0A7R9LP98"/>
<keyword evidence="5" id="KW-0274">FAD</keyword>
<evidence type="ECO:0000256" key="8">
    <source>
        <dbReference type="ARBA" id="ARBA00023128"/>
    </source>
</evidence>
<evidence type="ECO:0000256" key="1">
    <source>
        <dbReference type="ARBA" id="ARBA00001974"/>
    </source>
</evidence>
<dbReference type="OrthoDB" id="5376590at2759"/>
<dbReference type="GO" id="GO:0005739">
    <property type="term" value="C:mitochondrion"/>
    <property type="evidence" value="ECO:0007669"/>
    <property type="project" value="UniProtKB-SubCell"/>
</dbReference>
<dbReference type="Pfam" id="PF07992">
    <property type="entry name" value="Pyr_redox_2"/>
    <property type="match status" value="1"/>
</dbReference>
<dbReference type="SUPFAM" id="SSF51905">
    <property type="entry name" value="FAD/NAD(P)-binding domain"/>
    <property type="match status" value="1"/>
</dbReference>